<sequence>MASRTSRHSTGWFGFVDAVEKYDNEFGTSGSVAEMDFASDAGDFGVEPEPGLGDSGSPCVSGTKIPAPGLSVLKGHHSFGPGREIPAAEMDARLSDNFKTSLRMMEELLEDHVIVDFLVNREPVNELTADDIYEALQVRVADAHTSEAAQDCAEEPSSSSSESVERLAASGRGGFLGAAAGAAKSAASKMYRRAPTRGLFGGRHHSEDDVYTVEMLRMVYCKYGESELGTFFSVGPRNLCEIAIMRGRNETLSRYNRFASKWDAEKLEYVQYTFIWTSSDDLLVSMIRVDQNMSCVMGMLLKYLESDGLLPSKPIKWAVQISEQAMPRIIQLCPPSDPEAVRQLLSRVPQNFTWTVSVVDPDAKLRSVSTYSCRRTLTFLKGRHSELKRQALINLIELQDLARDSDFSSPNRQGNEVGTMSASLFSTTEDEKDRDAGFRGDARSGEDTSSGSLHHMMSFEDLSKRLSEISMREETLANDDGLELANDVGFLLEQLPDLKVMGALSAMQKWRSSIFKFHNGLDQRGDDDETFTCQYCSFVFRKKYDMKRHIAAAHLHRKDFICPYCHCLFGRESNLKRHCIRKHATDKPYSCTLCQSRFSSKRRMEEHDCQVKAKK</sequence>
<reference evidence="9" key="1">
    <citation type="journal article" date="2019" name="Nat. Commun.">
        <title>Expansion of phycobilisome linker gene families in mesophilic red algae.</title>
        <authorList>
            <person name="Lee J."/>
            <person name="Kim D."/>
            <person name="Bhattacharya D."/>
            <person name="Yoon H.S."/>
        </authorList>
    </citation>
    <scope>NUCLEOTIDE SEQUENCE [LARGE SCALE GENOMIC DNA]</scope>
    <source>
        <strain evidence="9">CCMP 1328</strain>
    </source>
</reference>
<dbReference type="SMART" id="SM00355">
    <property type="entry name" value="ZnF_C2H2"/>
    <property type="match status" value="3"/>
</dbReference>
<evidence type="ECO:0000256" key="6">
    <source>
        <dbReference type="SAM" id="MobiDB-lite"/>
    </source>
</evidence>
<feature type="compositionally biased region" description="Polar residues" evidence="6">
    <location>
        <begin position="407"/>
        <end position="427"/>
    </location>
</feature>
<dbReference type="PANTHER" id="PTHR24403">
    <property type="entry name" value="ZINC FINGER PROTEIN"/>
    <property type="match status" value="1"/>
</dbReference>
<evidence type="ECO:0000313" key="9">
    <source>
        <dbReference type="Proteomes" id="UP000324585"/>
    </source>
</evidence>
<accession>A0A5J4Z6H1</accession>
<protein>
    <submittedName>
        <fullName evidence="8">B-cell CLL/lymphoma 6 member B protein</fullName>
    </submittedName>
</protein>
<dbReference type="OrthoDB" id="8117402at2759"/>
<feature type="domain" description="C2H2-type" evidence="7">
    <location>
        <begin position="560"/>
        <end position="588"/>
    </location>
</feature>
<dbReference type="EMBL" id="VRMN01000001">
    <property type="protein sequence ID" value="KAA8498692.1"/>
    <property type="molecule type" value="Genomic_DNA"/>
</dbReference>
<dbReference type="SUPFAM" id="SSF57667">
    <property type="entry name" value="beta-beta-alpha zinc fingers"/>
    <property type="match status" value="1"/>
</dbReference>
<dbReference type="GO" id="GO:0008270">
    <property type="term" value="F:zinc ion binding"/>
    <property type="evidence" value="ECO:0007669"/>
    <property type="project" value="UniProtKB-KW"/>
</dbReference>
<dbReference type="PROSITE" id="PS50157">
    <property type="entry name" value="ZINC_FINGER_C2H2_2"/>
    <property type="match status" value="2"/>
</dbReference>
<feature type="region of interest" description="Disordered" evidence="6">
    <location>
        <begin position="407"/>
        <end position="454"/>
    </location>
</feature>
<evidence type="ECO:0000256" key="3">
    <source>
        <dbReference type="ARBA" id="ARBA00022771"/>
    </source>
</evidence>
<comment type="caution">
    <text evidence="8">The sequence shown here is derived from an EMBL/GenBank/DDBJ whole genome shotgun (WGS) entry which is preliminary data.</text>
</comment>
<evidence type="ECO:0000313" key="8">
    <source>
        <dbReference type="EMBL" id="KAA8498692.1"/>
    </source>
</evidence>
<keyword evidence="1" id="KW-0479">Metal-binding</keyword>
<evidence type="ECO:0000256" key="1">
    <source>
        <dbReference type="ARBA" id="ARBA00022723"/>
    </source>
</evidence>
<keyword evidence="9" id="KW-1185">Reference proteome</keyword>
<feature type="domain" description="C2H2-type" evidence="7">
    <location>
        <begin position="531"/>
        <end position="559"/>
    </location>
</feature>
<evidence type="ECO:0000256" key="2">
    <source>
        <dbReference type="ARBA" id="ARBA00022737"/>
    </source>
</evidence>
<keyword evidence="3 5" id="KW-0863">Zinc-finger</keyword>
<dbReference type="InterPro" id="IPR013087">
    <property type="entry name" value="Znf_C2H2_type"/>
</dbReference>
<evidence type="ECO:0000256" key="5">
    <source>
        <dbReference type="PROSITE-ProRule" id="PRU00042"/>
    </source>
</evidence>
<dbReference type="AlphaFoldDB" id="A0A5J4Z6H1"/>
<proteinExistence type="predicted"/>
<dbReference type="GO" id="GO:0045944">
    <property type="term" value="P:positive regulation of transcription by RNA polymerase II"/>
    <property type="evidence" value="ECO:0007669"/>
    <property type="project" value="TreeGrafter"/>
</dbReference>
<dbReference type="InterPro" id="IPR050688">
    <property type="entry name" value="Zinc_finger/UBP_domain"/>
</dbReference>
<keyword evidence="4" id="KW-0862">Zinc</keyword>
<gene>
    <name evidence="8" type="ORF">FVE85_6277</name>
</gene>
<dbReference type="PANTHER" id="PTHR24403:SF67">
    <property type="entry name" value="FI01116P-RELATED"/>
    <property type="match status" value="1"/>
</dbReference>
<dbReference type="Gene3D" id="3.30.160.60">
    <property type="entry name" value="Classic Zinc Finger"/>
    <property type="match status" value="1"/>
</dbReference>
<feature type="compositionally biased region" description="Basic and acidic residues" evidence="6">
    <location>
        <begin position="429"/>
        <end position="446"/>
    </location>
</feature>
<evidence type="ECO:0000259" key="7">
    <source>
        <dbReference type="PROSITE" id="PS50157"/>
    </source>
</evidence>
<keyword evidence="2" id="KW-0677">Repeat</keyword>
<dbReference type="InterPro" id="IPR036236">
    <property type="entry name" value="Znf_C2H2_sf"/>
</dbReference>
<name>A0A5J4Z6H1_PORPP</name>
<dbReference type="PROSITE" id="PS00028">
    <property type="entry name" value="ZINC_FINGER_C2H2_1"/>
    <property type="match status" value="2"/>
</dbReference>
<dbReference type="GO" id="GO:0005634">
    <property type="term" value="C:nucleus"/>
    <property type="evidence" value="ECO:0007669"/>
    <property type="project" value="TreeGrafter"/>
</dbReference>
<evidence type="ECO:0000256" key="4">
    <source>
        <dbReference type="ARBA" id="ARBA00022833"/>
    </source>
</evidence>
<organism evidence="8 9">
    <name type="scientific">Porphyridium purpureum</name>
    <name type="common">Red alga</name>
    <name type="synonym">Porphyridium cruentum</name>
    <dbReference type="NCBI Taxonomy" id="35688"/>
    <lineage>
        <taxon>Eukaryota</taxon>
        <taxon>Rhodophyta</taxon>
        <taxon>Bangiophyceae</taxon>
        <taxon>Porphyridiales</taxon>
        <taxon>Porphyridiaceae</taxon>
        <taxon>Porphyridium</taxon>
    </lineage>
</organism>
<dbReference type="Proteomes" id="UP000324585">
    <property type="component" value="Unassembled WGS sequence"/>
</dbReference>